<dbReference type="InterPro" id="IPR040191">
    <property type="entry name" value="UTP10"/>
</dbReference>
<evidence type="ECO:0000313" key="8">
    <source>
        <dbReference type="EMBL" id="GMN41049.1"/>
    </source>
</evidence>
<comment type="caution">
    <text evidence="8">The sequence shown here is derived from an EMBL/GenBank/DDBJ whole genome shotgun (WGS) entry which is preliminary data.</text>
</comment>
<sequence>MATSIAAQLQAIKSLVQADSEPPLKRPFTRASILFDPKEAADIDADTILSIALQGLEVLISVDERFRNYTNDLFSHKSKEIDRELMGIEENNRINSTISSYLRLVSAYFQLPSSIKTLEYLIRRYKIHVYNFEELILCSLPYHDTHIFVRIVQLINAGNSKWKFLDGVKASGAPPPRKVIVQQCIRDKGVLEVALFSQASPSKKSQPSRPMISFCTAVVVEALGSVTSVDNDVVTRILPFVNSGLQPDAKGGPDHRAGAMMIVGLLSSKVALSPKLVNTLIRSIAEIARDDAKESIDLQWLRLSLMTMINLIQLQSLDTFPQKAFETLMEIRDLAGILLELFKEFNIDKFLLVLLDSLVEYSFSAESCQSVLISLLEVVPIKDFVHHVVAKVLSYCLRNSQKMSNSSSSVSGHWLKQILSVLNKHYPSELQGAVHKFLQGKKVQSKKGDSVYEILCKILDGNLDKSQATFSYSKLWFALHHPKADVRRAALSGLNIASIMEAKATDLQGFSSVQDAILRQLHDEDLTVVRAAVSLDGLTEIVNSSDVLEALNNVIKRCIGILNSNYLMFNMIKCGVTYISFLTPFWLEASSENTSLACDVALCCLEKADLLSRDHRDHLNMLAALMCPLLLILPKVVLLLTRRLNLKVLELAKNLNWPLFESLPSVSGTELMLQRGSISENNLKIITSLAERFLNNPENYVASIMESCQDFKSSKTLFFLVLMQSFIMHKDKSGQFLAFLEASYPILKTEWESFENLGDASFKEFNVEMLNWDCEKFVDQLYDFDVQALNANILICSFWRLLEAFKLSAPGEILWDDNKKWFSWLEDLFVFFSVSQYNHVFKEHRLYLLTKCKTSPFHFLGRFFTQQDVPIAVQVESLCCFAHLCVESDVRLPVQLLAEFPAILVPLASYNQDVRTAAMNGVEGLRALWAHIDSSSKKNGNQAIWNHFLDKLLDLIIQQKRLILSDREFLPSLMASLLSSSCHSLVAPKNIEQRFDQPTREKILVFILSSAIKLSDYAKLMILSLLKGAGAAIIRVKELESFLCQLLRRCSQYDCEPGMSTQKLSNIEVEILCLLLECCAMPPSPDGQVFEDHLLKALQLEGMPIEDPAVVRPCVTVLQKLNDQIYRGLKSEMQELLFHEIVLLFRSANGDLQNAAREALLRLNITCFTVVQMLDHIFKSGSPMVDSAYGKKKRKLAENQKSYLPHDGIHLGENALSFLSSLLDILLLKKDMANRDLLVGPLFKLAGKTFSDEWVQSILVVDEKLAKVSSDVSQIISTTVCDIQQRLLLILKDISTSLVNRLPLKEDIVNEINVKLLVECARSSKDGFTRNHVYSLISAVAKITPEIVLEHIEDIFTVIGKSAVTQIDRHSQLVFEELISTIVPCWLQRTRNMDSLLQIFMNVLPEIAEHRRLLIVVYLLRTLGESDSLASLLALLFRSLGSRKESYCFDNKNAADSLITSTKREWEYAFAVQICEQYSSLIWLPSLVLVLRQVGTGDLSQELLMELLFAIQFTRHKLDDPEFTLKLESGEDMEKIQSLLEDLMEQVGFLLQLVDARRKQMAIPAALREELKDSMRAVLRTISSFMIPAAYFEGIIRLLHHADKNVGKKALGLLCEMVREQDTVKLRHKERRSLNSRWKHMDKTAQDSFQKLCLEIVKIVDASADVSDSLKLAAVSALEVLANRFPFDYSIFIECLASVTKYISSSNLAVSSGCLRTTGTLVNVLGPKALAKLPCIMENVIKISCEVSLCSDVKAVKITDDTPVASSTMKDSIVFSVLVVLEAVVDKLGGFLNPYLGEIITVMVLNPDYALGSDQKVKLKAGTVRRLITERIPVRLLLPPLLNIYSNAVSSGDSSLTVYFGMLENLIGLMDKPYFGGYHTKIFDLCLLALDLRRQRPISLHSIDVVEKSVINTVIVLTKKLTDTMFRPLFVRSIEWAESDVEDGAHAGGTHIDRAISFYHLVDKLAETHRSLFVPYFKYVLEGCVRHLTVSGGAKTSGLIRKKKKAKILVGLDTAEENISLGNWQLRVLLKPIVSQLSVEPPSSLEEHPNLPSVEEVNDLLVVCLGQMAVTAGSDLLWKPLNHEVLMQTRSEKVQARILGLRIVKYLLEHLREEYLVFLPETIPFLGELLEDVEPSVKSLAQEILKEMESMSGESLQEIPEGNLVQEFSVILEKTLLSFKRLFDSLSVSGKIEELKDEKFWHLGFLLNGSSSQCCKDGAGLVPIYQGLDHRRVLILEMICMSFHVKVIRRLRRPWLQLRRIPRKGVFQAKDRNALELVSACTVVHVAENRSTNVRQVNLDKLFWSKPCSLALDPSSPLRVEEPKYEGIKHIMLKLMLFYSKQSKSIRGANAVYWRITSQVDTPTIYEVIDFGNSAHLFIKNIATDSPELGAPNTGVGLTRTGVFNLEKTFKTTFSLIVLHMWFCLRCLKAEGKEGVEFGQYLYEIYNHDVELRVSQAGVNLLLTRWMKDLEKIFYGNIVAYDAAMLPEARPDELQNVIWRNVFSDDGSSKPDEAALRTVQACSHICTVINEVDIVRSDQQWPDMLGEKLVACP</sequence>
<reference evidence="8" key="1">
    <citation type="submission" date="2023-07" db="EMBL/GenBank/DDBJ databases">
        <title>draft genome sequence of fig (Ficus carica).</title>
        <authorList>
            <person name="Takahashi T."/>
            <person name="Nishimura K."/>
        </authorList>
    </citation>
    <scope>NUCLEOTIDE SEQUENCE</scope>
</reference>
<dbReference type="InterPro" id="IPR011989">
    <property type="entry name" value="ARM-like"/>
</dbReference>
<dbReference type="GO" id="GO:0000462">
    <property type="term" value="P:maturation of SSU-rRNA from tricistronic rRNA transcript (SSU-rRNA, 5.8S rRNA, LSU-rRNA)"/>
    <property type="evidence" value="ECO:0007669"/>
    <property type="project" value="TreeGrafter"/>
</dbReference>
<keyword evidence="4" id="KW-0698">rRNA processing</keyword>
<gene>
    <name evidence="8" type="ORF">TIFTF001_010267</name>
</gene>
<dbReference type="Pfam" id="PF08146">
    <property type="entry name" value="BP28CT"/>
    <property type="match status" value="1"/>
</dbReference>
<keyword evidence="6" id="KW-0687">Ribonucleoprotein</keyword>
<evidence type="ECO:0000256" key="3">
    <source>
        <dbReference type="ARBA" id="ARBA00022517"/>
    </source>
</evidence>
<keyword evidence="3" id="KW-0690">Ribosome biogenesis</keyword>
<dbReference type="PANTHER" id="PTHR13457">
    <property type="entry name" value="BAP28"/>
    <property type="match status" value="1"/>
</dbReference>
<dbReference type="SMART" id="SM01036">
    <property type="entry name" value="BP28CT"/>
    <property type="match status" value="1"/>
</dbReference>
<evidence type="ECO:0000256" key="5">
    <source>
        <dbReference type="ARBA" id="ARBA00023242"/>
    </source>
</evidence>
<accession>A0AA88DHN2</accession>
<keyword evidence="9" id="KW-1185">Reference proteome</keyword>
<dbReference type="GO" id="GO:0030515">
    <property type="term" value="F:snoRNA binding"/>
    <property type="evidence" value="ECO:0007669"/>
    <property type="project" value="TreeGrafter"/>
</dbReference>
<dbReference type="GO" id="GO:0034455">
    <property type="term" value="C:t-UTP complex"/>
    <property type="evidence" value="ECO:0007669"/>
    <property type="project" value="TreeGrafter"/>
</dbReference>
<name>A0AA88DHN2_FICCA</name>
<dbReference type="Pfam" id="PF24477">
    <property type="entry name" value="ARM_At3g06530"/>
    <property type="match status" value="1"/>
</dbReference>
<dbReference type="InterPro" id="IPR021150">
    <property type="entry name" value="Ubiq_cyt_c_chap"/>
</dbReference>
<comment type="similarity">
    <text evidence="2">Belongs to the HEATR1/UTP10 family.</text>
</comment>
<dbReference type="Pfam" id="PF12397">
    <property type="entry name" value="U3snoRNP10"/>
    <property type="match status" value="1"/>
</dbReference>
<dbReference type="SUPFAM" id="SSF48371">
    <property type="entry name" value="ARM repeat"/>
    <property type="match status" value="2"/>
</dbReference>
<dbReference type="Pfam" id="PF23243">
    <property type="entry name" value="HEAT_HEATR1"/>
    <property type="match status" value="1"/>
</dbReference>
<evidence type="ECO:0000313" key="9">
    <source>
        <dbReference type="Proteomes" id="UP001187192"/>
    </source>
</evidence>
<feature type="domain" description="BP28 C-terminal" evidence="7">
    <location>
        <begin position="1872"/>
        <end position="2044"/>
    </location>
</feature>
<dbReference type="InterPro" id="IPR056473">
    <property type="entry name" value="HEAT_Utp10/HEAT1"/>
</dbReference>
<dbReference type="Pfam" id="PF03981">
    <property type="entry name" value="Ubiq_cyt_C_chap"/>
    <property type="match status" value="1"/>
</dbReference>
<dbReference type="EMBL" id="BTGU01000012">
    <property type="protein sequence ID" value="GMN41049.1"/>
    <property type="molecule type" value="Genomic_DNA"/>
</dbReference>
<dbReference type="InterPro" id="IPR016024">
    <property type="entry name" value="ARM-type_fold"/>
</dbReference>
<evidence type="ECO:0000256" key="6">
    <source>
        <dbReference type="ARBA" id="ARBA00023274"/>
    </source>
</evidence>
<dbReference type="InterPro" id="IPR012954">
    <property type="entry name" value="BP28_C_dom"/>
</dbReference>
<organism evidence="8 9">
    <name type="scientific">Ficus carica</name>
    <name type="common">Common fig</name>
    <dbReference type="NCBI Taxonomy" id="3494"/>
    <lineage>
        <taxon>Eukaryota</taxon>
        <taxon>Viridiplantae</taxon>
        <taxon>Streptophyta</taxon>
        <taxon>Embryophyta</taxon>
        <taxon>Tracheophyta</taxon>
        <taxon>Spermatophyta</taxon>
        <taxon>Magnoliopsida</taxon>
        <taxon>eudicotyledons</taxon>
        <taxon>Gunneridae</taxon>
        <taxon>Pentapetalae</taxon>
        <taxon>rosids</taxon>
        <taxon>fabids</taxon>
        <taxon>Rosales</taxon>
        <taxon>Moraceae</taxon>
        <taxon>Ficeae</taxon>
        <taxon>Ficus</taxon>
    </lineage>
</organism>
<evidence type="ECO:0000256" key="1">
    <source>
        <dbReference type="ARBA" id="ARBA00004604"/>
    </source>
</evidence>
<dbReference type="GO" id="GO:0032040">
    <property type="term" value="C:small-subunit processome"/>
    <property type="evidence" value="ECO:0007669"/>
    <property type="project" value="TreeGrafter"/>
</dbReference>
<comment type="subcellular location">
    <subcellularLocation>
        <location evidence="1">Nucleus</location>
        <location evidence="1">Nucleolus</location>
    </subcellularLocation>
</comment>
<dbReference type="InterPro" id="IPR056384">
    <property type="entry name" value="ARM_At3g06530"/>
</dbReference>
<evidence type="ECO:0000259" key="7">
    <source>
        <dbReference type="SMART" id="SM01036"/>
    </source>
</evidence>
<dbReference type="GO" id="GO:0030686">
    <property type="term" value="C:90S preribosome"/>
    <property type="evidence" value="ECO:0007669"/>
    <property type="project" value="TreeGrafter"/>
</dbReference>
<dbReference type="InterPro" id="IPR022125">
    <property type="entry name" value="U3snoRNP10_N"/>
</dbReference>
<dbReference type="GO" id="GO:0045943">
    <property type="term" value="P:positive regulation of transcription by RNA polymerase I"/>
    <property type="evidence" value="ECO:0007669"/>
    <property type="project" value="TreeGrafter"/>
</dbReference>
<dbReference type="Proteomes" id="UP001187192">
    <property type="component" value="Unassembled WGS sequence"/>
</dbReference>
<dbReference type="Gene3D" id="1.25.10.10">
    <property type="entry name" value="Leucine-rich Repeat Variant"/>
    <property type="match status" value="1"/>
</dbReference>
<protein>
    <recommendedName>
        <fullName evidence="7">BP28 C-terminal domain-containing protein</fullName>
    </recommendedName>
</protein>
<dbReference type="PANTHER" id="PTHR13457:SF1">
    <property type="entry name" value="HEAT REPEAT-CONTAINING PROTEIN 1"/>
    <property type="match status" value="1"/>
</dbReference>
<evidence type="ECO:0000256" key="2">
    <source>
        <dbReference type="ARBA" id="ARBA00010559"/>
    </source>
</evidence>
<evidence type="ECO:0000256" key="4">
    <source>
        <dbReference type="ARBA" id="ARBA00022552"/>
    </source>
</evidence>
<proteinExistence type="inferred from homology"/>
<keyword evidence="5" id="KW-0539">Nucleus</keyword>